<dbReference type="Proteomes" id="UP000196531">
    <property type="component" value="Unassembled WGS sequence"/>
</dbReference>
<gene>
    <name evidence="6" type="ORF">A9Q84_11060</name>
</gene>
<evidence type="ECO:0000256" key="1">
    <source>
        <dbReference type="ARBA" id="ARBA00001936"/>
    </source>
</evidence>
<proteinExistence type="inferred from homology"/>
<dbReference type="GO" id="GO:0005737">
    <property type="term" value="C:cytoplasm"/>
    <property type="evidence" value="ECO:0007669"/>
    <property type="project" value="UniProtKB-ARBA"/>
</dbReference>
<dbReference type="Pfam" id="PF02779">
    <property type="entry name" value="Transket_pyr"/>
    <property type="match status" value="1"/>
</dbReference>
<dbReference type="InterPro" id="IPR033248">
    <property type="entry name" value="Transketolase_C"/>
</dbReference>
<dbReference type="Pfam" id="PF02780">
    <property type="entry name" value="Transketolase_C"/>
    <property type="match status" value="1"/>
</dbReference>
<dbReference type="InterPro" id="IPR005474">
    <property type="entry name" value="Transketolase_N"/>
</dbReference>
<dbReference type="InterPro" id="IPR051157">
    <property type="entry name" value="PDH/Transketolase"/>
</dbReference>
<dbReference type="SUPFAM" id="SSF52518">
    <property type="entry name" value="Thiamin diphosphate-binding fold (THDP-binding)"/>
    <property type="match status" value="2"/>
</dbReference>
<evidence type="ECO:0000313" key="6">
    <source>
        <dbReference type="EMBL" id="OUR96868.1"/>
    </source>
</evidence>
<sequence length="668" mass="71309">MSTLSTLKPLSIENKLAATPQQGPKYSVTVNSLNGEEITLACPKVTRGLVALMNQHAVIGGAACHWGGPAAFAEMSSSIHGIMFQNKSTPWYEQFNFVNDAGHAENGIYALRANYGFDNLTFEDLRKFRSVESKLTGHGEAHLNPEGVYLSNGPLGSGTPQAQGLALADKIIGNDRTTVCLLSDGGSMEGETKESFAAIPGLAAKGHLNPFVLIISDNNTKLSGRIEEDSFSMTPTFDSLATLGWEVIKEEEGHNLQKVHNTIETAIEKAKANSKKPVVIIFKTIKGFGNKSTEESASGGHGYPLKAYDEKLPAFLDEIFEDNTPDELATWATDILNSKPAASEKAASAVKNEKVQPGFARAAIAAAKKGLPVFSVSADLQGSTGIKAFQQEFPGHFVDIGIAESNMINTAVGLSKQGLIPIVDTFAQFAITKGNLPLIMSALSQAPVIGLLSHAGFQDAADGASHQATTYLAATASIPHTTTVVCSCSSEAEAYMTGAIENIKREREAGNVADSVLFYFGRESHPEYYKKDLNYQWGKAQVLETGSDVTIVANGPLVQKALKAAKILKEKGVKATVVNNPFTNIVDIETFKEVLSNTGGKLVTVEDHQLIGGMGATLVHELAMNDITFKVKSLANKGKFGQSAYKADELYALHGMGENDIVEACLSF</sequence>
<evidence type="ECO:0000313" key="7">
    <source>
        <dbReference type="Proteomes" id="UP000196531"/>
    </source>
</evidence>
<evidence type="ECO:0000256" key="2">
    <source>
        <dbReference type="ARBA" id="ARBA00001946"/>
    </source>
</evidence>
<dbReference type="EMBL" id="MAAO01000006">
    <property type="protein sequence ID" value="OUR96868.1"/>
    <property type="molecule type" value="Genomic_DNA"/>
</dbReference>
<comment type="similarity">
    <text evidence="4">Belongs to the transketolase family.</text>
</comment>
<dbReference type="AlphaFoldDB" id="A0A1Y5F7H9"/>
<dbReference type="CDD" id="cd07033">
    <property type="entry name" value="TPP_PYR_DXS_TK_like"/>
    <property type="match status" value="1"/>
</dbReference>
<comment type="caution">
    <text evidence="6">The sequence shown here is derived from an EMBL/GenBank/DDBJ whole genome shotgun (WGS) entry which is preliminary data.</text>
</comment>
<dbReference type="PANTHER" id="PTHR43825">
    <property type="entry name" value="PYRUVATE DEHYDROGENASE E1 COMPONENT"/>
    <property type="match status" value="1"/>
</dbReference>
<dbReference type="InterPro" id="IPR029061">
    <property type="entry name" value="THDP-binding"/>
</dbReference>
<dbReference type="InterPro" id="IPR009014">
    <property type="entry name" value="Transketo_C/PFOR_II"/>
</dbReference>
<protein>
    <submittedName>
        <fullName evidence="6">Transketolase</fullName>
    </submittedName>
</protein>
<dbReference type="SMART" id="SM00861">
    <property type="entry name" value="Transket_pyr"/>
    <property type="match status" value="1"/>
</dbReference>
<comment type="cofactor">
    <cofactor evidence="3">
        <name>thiamine diphosphate</name>
        <dbReference type="ChEBI" id="CHEBI:58937"/>
    </cofactor>
</comment>
<name>A0A1Y5F7H9_9BACT</name>
<dbReference type="Gene3D" id="3.40.50.970">
    <property type="match status" value="2"/>
</dbReference>
<reference evidence="7" key="1">
    <citation type="journal article" date="2017" name="Proc. Natl. Acad. Sci. U.S.A.">
        <title>Simulation of Deepwater Horizon oil plume reveals substrate specialization within a complex community of hydrocarbon-degraders.</title>
        <authorList>
            <person name="Hu P."/>
            <person name="Dubinsky E.A."/>
            <person name="Probst A.J."/>
            <person name="Wang J."/>
            <person name="Sieber C.M.K."/>
            <person name="Tom L.M."/>
            <person name="Gardinali P."/>
            <person name="Banfield J.F."/>
            <person name="Atlas R.M."/>
            <person name="Andersen G.L."/>
        </authorList>
    </citation>
    <scope>NUCLEOTIDE SEQUENCE [LARGE SCALE GENOMIC DNA]</scope>
</reference>
<dbReference type="Pfam" id="PF00456">
    <property type="entry name" value="Transketolase_N"/>
    <property type="match status" value="1"/>
</dbReference>
<evidence type="ECO:0000256" key="3">
    <source>
        <dbReference type="ARBA" id="ARBA00001964"/>
    </source>
</evidence>
<organism evidence="6 7">
    <name type="scientific">Halobacteriovorax marinus</name>
    <dbReference type="NCBI Taxonomy" id="97084"/>
    <lineage>
        <taxon>Bacteria</taxon>
        <taxon>Pseudomonadati</taxon>
        <taxon>Bdellovibrionota</taxon>
        <taxon>Bacteriovoracia</taxon>
        <taxon>Bacteriovoracales</taxon>
        <taxon>Halobacteriovoraceae</taxon>
        <taxon>Halobacteriovorax</taxon>
    </lineage>
</organism>
<comment type="cofactor">
    <cofactor evidence="1">
        <name>Mn(2+)</name>
        <dbReference type="ChEBI" id="CHEBI:29035"/>
    </cofactor>
</comment>
<dbReference type="Gene3D" id="3.40.50.920">
    <property type="match status" value="1"/>
</dbReference>
<comment type="cofactor">
    <cofactor evidence="2">
        <name>Mg(2+)</name>
        <dbReference type="ChEBI" id="CHEBI:18420"/>
    </cofactor>
</comment>
<accession>A0A1Y5F7H9</accession>
<evidence type="ECO:0000256" key="4">
    <source>
        <dbReference type="ARBA" id="ARBA00007131"/>
    </source>
</evidence>
<dbReference type="SUPFAM" id="SSF52922">
    <property type="entry name" value="TK C-terminal domain-like"/>
    <property type="match status" value="1"/>
</dbReference>
<dbReference type="InterPro" id="IPR005475">
    <property type="entry name" value="Transketolase-like_Pyr-bd"/>
</dbReference>
<evidence type="ECO:0000259" key="5">
    <source>
        <dbReference type="SMART" id="SM00861"/>
    </source>
</evidence>
<feature type="domain" description="Transketolase-like pyrimidine-binding" evidence="5">
    <location>
        <begin position="353"/>
        <end position="527"/>
    </location>
</feature>
<dbReference type="PANTHER" id="PTHR43825:SF1">
    <property type="entry name" value="TRANSKETOLASE-LIKE PYRIMIDINE-BINDING DOMAIN-CONTAINING PROTEIN"/>
    <property type="match status" value="1"/>
</dbReference>